<evidence type="ECO:0008006" key="10">
    <source>
        <dbReference type="Google" id="ProtNLM"/>
    </source>
</evidence>
<evidence type="ECO:0000256" key="1">
    <source>
        <dbReference type="ARBA" id="ARBA00004377"/>
    </source>
</evidence>
<sequence length="151" mass="16488">MKAFAALNPREKRLVSIVLPLAIVVAGYQFFWAPLQRAQAEARADILAFRLVQDTAALASFDTIVAVAPLNDTPLATRITTSASAANLTLRRIEPENDSIRVTLDDTPFATILLWLSDLEAQHDVKVEALEVDRRPAPGRVSARLLLGSSQ</sequence>
<organism evidence="9">
    <name type="scientific">marine sediment metagenome</name>
    <dbReference type="NCBI Taxonomy" id="412755"/>
    <lineage>
        <taxon>unclassified sequences</taxon>
        <taxon>metagenomes</taxon>
        <taxon>ecological metagenomes</taxon>
    </lineage>
</organism>
<comment type="subcellular location">
    <subcellularLocation>
        <location evidence="1">Cell inner membrane</location>
        <topology evidence="1">Single-pass membrane protein</topology>
    </subcellularLocation>
</comment>
<evidence type="ECO:0000313" key="9">
    <source>
        <dbReference type="EMBL" id="KKN68103.1"/>
    </source>
</evidence>
<gene>
    <name evidence="9" type="ORF">LCGC14_0454760</name>
</gene>
<keyword evidence="4" id="KW-0997">Cell inner membrane</keyword>
<evidence type="ECO:0000256" key="5">
    <source>
        <dbReference type="ARBA" id="ARBA00022692"/>
    </source>
</evidence>
<dbReference type="SUPFAM" id="SSF103054">
    <property type="entry name" value="General secretion pathway protein M, EpsM"/>
    <property type="match status" value="1"/>
</dbReference>
<name>A0A0F9VQN1_9ZZZZ</name>
<evidence type="ECO:0000256" key="7">
    <source>
        <dbReference type="ARBA" id="ARBA00022989"/>
    </source>
</evidence>
<evidence type="ECO:0000256" key="8">
    <source>
        <dbReference type="ARBA" id="ARBA00023136"/>
    </source>
</evidence>
<evidence type="ECO:0000256" key="3">
    <source>
        <dbReference type="ARBA" id="ARBA00022475"/>
    </source>
</evidence>
<keyword evidence="6" id="KW-0653">Protein transport</keyword>
<keyword evidence="7" id="KW-1133">Transmembrane helix</keyword>
<evidence type="ECO:0000256" key="2">
    <source>
        <dbReference type="ARBA" id="ARBA00022448"/>
    </source>
</evidence>
<reference evidence="9" key="1">
    <citation type="journal article" date="2015" name="Nature">
        <title>Complex archaea that bridge the gap between prokaryotes and eukaryotes.</title>
        <authorList>
            <person name="Spang A."/>
            <person name="Saw J.H."/>
            <person name="Jorgensen S.L."/>
            <person name="Zaremba-Niedzwiedzka K."/>
            <person name="Martijn J."/>
            <person name="Lind A.E."/>
            <person name="van Eijk R."/>
            <person name="Schleper C."/>
            <person name="Guy L."/>
            <person name="Ettema T.J."/>
        </authorList>
    </citation>
    <scope>NUCLEOTIDE SEQUENCE</scope>
</reference>
<keyword evidence="8" id="KW-0472">Membrane</keyword>
<dbReference type="InterPro" id="IPR007690">
    <property type="entry name" value="T2SS_GspM"/>
</dbReference>
<evidence type="ECO:0000256" key="6">
    <source>
        <dbReference type="ARBA" id="ARBA00022927"/>
    </source>
</evidence>
<keyword evidence="3" id="KW-1003">Cell membrane</keyword>
<dbReference type="GO" id="GO:0005886">
    <property type="term" value="C:plasma membrane"/>
    <property type="evidence" value="ECO:0007669"/>
    <property type="project" value="UniProtKB-SubCell"/>
</dbReference>
<dbReference type="GO" id="GO:0015628">
    <property type="term" value="P:protein secretion by the type II secretion system"/>
    <property type="evidence" value="ECO:0007669"/>
    <property type="project" value="InterPro"/>
</dbReference>
<dbReference type="AlphaFoldDB" id="A0A0F9VQN1"/>
<dbReference type="Gene3D" id="3.30.1360.100">
    <property type="entry name" value="General secretion pathway protein M, EpsM"/>
    <property type="match status" value="1"/>
</dbReference>
<protein>
    <recommendedName>
        <fullName evidence="10">Type II secretion system protein M</fullName>
    </recommendedName>
</protein>
<keyword evidence="2" id="KW-0813">Transport</keyword>
<dbReference type="EMBL" id="LAZR01000458">
    <property type="protein sequence ID" value="KKN68103.1"/>
    <property type="molecule type" value="Genomic_DNA"/>
</dbReference>
<dbReference type="InterPro" id="IPR023229">
    <property type="entry name" value="T2SS_M_periplasmic_sf"/>
</dbReference>
<accession>A0A0F9VQN1</accession>
<keyword evidence="5" id="KW-0812">Transmembrane</keyword>
<evidence type="ECO:0000256" key="4">
    <source>
        <dbReference type="ARBA" id="ARBA00022519"/>
    </source>
</evidence>
<dbReference type="Pfam" id="PF04612">
    <property type="entry name" value="T2SSM"/>
    <property type="match status" value="1"/>
</dbReference>
<proteinExistence type="predicted"/>
<comment type="caution">
    <text evidence="9">The sequence shown here is derived from an EMBL/GenBank/DDBJ whole genome shotgun (WGS) entry which is preliminary data.</text>
</comment>
<dbReference type="GO" id="GO:0015627">
    <property type="term" value="C:type II protein secretion system complex"/>
    <property type="evidence" value="ECO:0007669"/>
    <property type="project" value="InterPro"/>
</dbReference>